<protein>
    <submittedName>
        <fullName evidence="1">Uncharacterized protein</fullName>
    </submittedName>
</protein>
<gene>
    <name evidence="1" type="primary">ORF93</name>
</gene>
<proteinExistence type="predicted"/>
<sequence length="73" mass="8339">MIPDLKEAYQKASKRTKLLILAALVSQAAIALYEQDRRSLKDPYLSRMCFEQQGVFEVTRTGPITNIYCKKGE</sequence>
<name>A0A0A1IU75_9CAUD</name>
<dbReference type="KEGG" id="vg:23679404"/>
<dbReference type="GeneID" id="23679404"/>
<keyword evidence="2" id="KW-1185">Reference proteome</keyword>
<evidence type="ECO:0000313" key="2">
    <source>
        <dbReference type="Proteomes" id="UP000030230"/>
    </source>
</evidence>
<evidence type="ECO:0000313" key="1">
    <source>
        <dbReference type="EMBL" id="CEF89198.1"/>
    </source>
</evidence>
<dbReference type="Proteomes" id="UP000030230">
    <property type="component" value="Segment"/>
</dbReference>
<organism evidence="1 2">
    <name type="scientific">Pseudomonas phage vB_PaeM_PAO1_Ab03</name>
    <dbReference type="NCBI Taxonomy" id="1548901"/>
    <lineage>
        <taxon>Viruses</taxon>
        <taxon>Duplodnaviria</taxon>
        <taxon>Heunggongvirae</taxon>
        <taxon>Uroviricota</taxon>
        <taxon>Caudoviricetes</taxon>
        <taxon>Vandenendeviridae</taxon>
        <taxon>Nankokuvirus</taxon>
        <taxon>Nankokuvirus Ab03</taxon>
    </lineage>
</organism>
<reference evidence="2" key="1">
    <citation type="journal article" date="2015" name="PLoS ONE">
        <title>Investigation of a Large Collection of Pseudomonas aeruginosa Bacteriophages Collected from a Single Environmental Source in Abidjan, Cote d'Ivoire.</title>
        <authorList>
            <person name="Essoh C."/>
            <person name="Latino L."/>
            <person name="Midoux C."/>
            <person name="Blouin Y."/>
            <person name="Loukou G."/>
            <person name="Nguetta S.P."/>
            <person name="Lathro S."/>
            <person name="Cablanmian A."/>
            <person name="Kouassi A.K."/>
            <person name="Vergnaud G."/>
            <person name="Pourcel C."/>
        </authorList>
    </citation>
    <scope>NUCLEOTIDE SEQUENCE [LARGE SCALE GENOMIC DNA]</scope>
</reference>
<dbReference type="OrthoDB" id="34934at10239"/>
<dbReference type="EMBL" id="LN610573">
    <property type="protein sequence ID" value="CEF89198.1"/>
    <property type="molecule type" value="Genomic_DNA"/>
</dbReference>
<accession>A0A0A1IU75</accession>
<dbReference type="RefSeq" id="YP_009124489.1">
    <property type="nucleotide sequence ID" value="NC_026587.1"/>
</dbReference>